<accession>A0A6G1QH81</accession>
<feature type="transmembrane region" description="Helical" evidence="2">
    <location>
        <begin position="21"/>
        <end position="38"/>
    </location>
</feature>
<evidence type="ECO:0000313" key="4">
    <source>
        <dbReference type="Proteomes" id="UP000503349"/>
    </source>
</evidence>
<evidence type="ECO:0000313" key="3">
    <source>
        <dbReference type="EMBL" id="KAF3702031.1"/>
    </source>
</evidence>
<reference evidence="3 4" key="1">
    <citation type="submission" date="2019-02" db="EMBL/GenBank/DDBJ databases">
        <title>Opniocepnalus argus genome.</title>
        <authorList>
            <person name="Zhou C."/>
            <person name="Xiao S."/>
        </authorList>
    </citation>
    <scope>NUCLEOTIDE SEQUENCE [LARGE SCALE GENOMIC DNA]</scope>
    <source>
        <strain evidence="3">OARG1902GOOAL</strain>
        <tissue evidence="3">Muscle</tissue>
    </source>
</reference>
<sequence length="154" mass="16935">MGYGAQTDRDGGSVPRSSAEMLTVSWLLVFLLVDIGVAQDRQRKRQQKKSIGEREKRDEQTQNIHDSGTLTHSYSGLLCVVFVHGKEAKIGTSAETTDPLQFHRSTSESSLTGGAKSLWQTRTLISSPAPINLSYPGLNMSRVDVTLRLCRGQT</sequence>
<organism evidence="3 4">
    <name type="scientific">Channa argus</name>
    <name type="common">Northern snakehead</name>
    <name type="synonym">Ophicephalus argus</name>
    <dbReference type="NCBI Taxonomy" id="215402"/>
    <lineage>
        <taxon>Eukaryota</taxon>
        <taxon>Metazoa</taxon>
        <taxon>Chordata</taxon>
        <taxon>Craniata</taxon>
        <taxon>Vertebrata</taxon>
        <taxon>Euteleostomi</taxon>
        <taxon>Actinopterygii</taxon>
        <taxon>Neopterygii</taxon>
        <taxon>Teleostei</taxon>
        <taxon>Neoteleostei</taxon>
        <taxon>Acanthomorphata</taxon>
        <taxon>Anabantaria</taxon>
        <taxon>Anabantiformes</taxon>
        <taxon>Channoidei</taxon>
        <taxon>Channidae</taxon>
        <taxon>Channa</taxon>
    </lineage>
</organism>
<feature type="compositionally biased region" description="Basic and acidic residues" evidence="1">
    <location>
        <begin position="50"/>
        <end position="60"/>
    </location>
</feature>
<keyword evidence="2" id="KW-0472">Membrane</keyword>
<keyword evidence="4" id="KW-1185">Reference proteome</keyword>
<keyword evidence="2" id="KW-1133">Transmembrane helix</keyword>
<dbReference type="AlphaFoldDB" id="A0A6G1QH81"/>
<reference evidence="4" key="2">
    <citation type="submission" date="2019-02" db="EMBL/GenBank/DDBJ databases">
        <title>Opniocepnalus argus Var Kimnra genome.</title>
        <authorList>
            <person name="Zhou C."/>
            <person name="Xiao S."/>
        </authorList>
    </citation>
    <scope>NUCLEOTIDE SEQUENCE [LARGE SCALE GENOMIC DNA]</scope>
</reference>
<evidence type="ECO:0000256" key="1">
    <source>
        <dbReference type="SAM" id="MobiDB-lite"/>
    </source>
</evidence>
<evidence type="ECO:0000256" key="2">
    <source>
        <dbReference type="SAM" id="Phobius"/>
    </source>
</evidence>
<protein>
    <submittedName>
        <fullName evidence="3">Uncharacterized protein</fullName>
    </submittedName>
</protein>
<name>A0A6G1QH81_CHAAH</name>
<dbReference type="EMBL" id="CM015728">
    <property type="protein sequence ID" value="KAF3702031.1"/>
    <property type="molecule type" value="Genomic_DNA"/>
</dbReference>
<keyword evidence="2" id="KW-0812">Transmembrane</keyword>
<dbReference type="Proteomes" id="UP000503349">
    <property type="component" value="Chromosome 17"/>
</dbReference>
<feature type="region of interest" description="Disordered" evidence="1">
    <location>
        <begin position="42"/>
        <end position="68"/>
    </location>
</feature>
<proteinExistence type="predicted"/>
<gene>
    <name evidence="3" type="ORF">EXN66_Car017719</name>
</gene>